<accession>A0A0W8EUH8</accession>
<reference evidence="1" key="1">
    <citation type="journal article" date="2015" name="Proc. Natl. Acad. Sci. U.S.A.">
        <title>Networks of energetic and metabolic interactions define dynamics in microbial communities.</title>
        <authorList>
            <person name="Embree M."/>
            <person name="Liu J.K."/>
            <person name="Al-Bassam M.M."/>
            <person name="Zengler K."/>
        </authorList>
    </citation>
    <scope>NUCLEOTIDE SEQUENCE</scope>
</reference>
<name>A0A0W8EUH8_9ZZZZ</name>
<gene>
    <name evidence="1" type="ORF">ASZ90_016460</name>
</gene>
<dbReference type="PROSITE" id="PS51257">
    <property type="entry name" value="PROKAR_LIPOPROTEIN"/>
    <property type="match status" value="1"/>
</dbReference>
<organism evidence="1">
    <name type="scientific">hydrocarbon metagenome</name>
    <dbReference type="NCBI Taxonomy" id="938273"/>
    <lineage>
        <taxon>unclassified sequences</taxon>
        <taxon>metagenomes</taxon>
        <taxon>ecological metagenomes</taxon>
    </lineage>
</organism>
<sequence length="132" mass="13976">MNSIRILFVLLVLAGVSGAGCISVPKLPGDGEFEAGQGAPGVSVNLVRSDPTWSMTRGCVWETTLQVYNTGDVEARNVNMRIALVDTGSGAVRDSLDIFAGTIPPGESRIIRAELDGDCLNEYTLRAVPVLL</sequence>
<dbReference type="EMBL" id="LNQE01001731">
    <property type="protein sequence ID" value="KUG12248.1"/>
    <property type="molecule type" value="Genomic_DNA"/>
</dbReference>
<evidence type="ECO:0000313" key="1">
    <source>
        <dbReference type="EMBL" id="KUG12248.1"/>
    </source>
</evidence>
<evidence type="ECO:0008006" key="2">
    <source>
        <dbReference type="Google" id="ProtNLM"/>
    </source>
</evidence>
<dbReference type="AlphaFoldDB" id="A0A0W8EUH8"/>
<protein>
    <recommendedName>
        <fullName evidence="2">CARDB domain-containing protein</fullName>
    </recommendedName>
</protein>
<proteinExistence type="predicted"/>
<comment type="caution">
    <text evidence="1">The sequence shown here is derived from an EMBL/GenBank/DDBJ whole genome shotgun (WGS) entry which is preliminary data.</text>
</comment>